<dbReference type="Pfam" id="PF13579">
    <property type="entry name" value="Glyco_trans_4_4"/>
    <property type="match status" value="1"/>
</dbReference>
<dbReference type="Pfam" id="PF00534">
    <property type="entry name" value="Glycos_transf_1"/>
    <property type="match status" value="1"/>
</dbReference>
<reference evidence="4" key="2">
    <citation type="submission" date="2014-11" db="EMBL/GenBank/DDBJ databases">
        <title>Draft genome sequence of Hydrogenophaga intermedia S1.</title>
        <authorList>
            <person name="Gan H.M."/>
            <person name="Chew T.H."/>
            <person name="Stolz A."/>
        </authorList>
    </citation>
    <scope>NUCLEOTIDE SEQUENCE [LARGE SCALE GENOMIC DNA]</scope>
    <source>
        <strain evidence="4">S1</strain>
    </source>
</reference>
<dbReference type="SUPFAM" id="SSF53756">
    <property type="entry name" value="UDP-Glycosyltransferase/glycogen phosphorylase"/>
    <property type="match status" value="1"/>
</dbReference>
<protein>
    <submittedName>
        <fullName evidence="3">Putative glycosyl transferase</fullName>
    </submittedName>
</protein>
<keyword evidence="3" id="KW-0808">Transferase</keyword>
<name>A0A1L1PE17_HYDIT</name>
<feature type="domain" description="Glycosyltransferase subfamily 4-like N-terminal" evidence="2">
    <location>
        <begin position="16"/>
        <end position="202"/>
    </location>
</feature>
<organism evidence="3 4">
    <name type="scientific">Hydrogenophaga intermedia</name>
    <dbReference type="NCBI Taxonomy" id="65786"/>
    <lineage>
        <taxon>Bacteria</taxon>
        <taxon>Pseudomonadati</taxon>
        <taxon>Pseudomonadota</taxon>
        <taxon>Betaproteobacteria</taxon>
        <taxon>Burkholderiales</taxon>
        <taxon>Comamonadaceae</taxon>
        <taxon>Hydrogenophaga</taxon>
    </lineage>
</organism>
<sequence length="414" mass="45455">MKLLIVSANFAPEPVGIGKYSGEMAEWLVAQGHEVRVVCAPPYYPTWRVDAAWRWPPYRHEVWRGVRVWRAPLWVPARPGGLKRVLHLASFALASLPSLLRQWAWRPEVVMVVAPALLCAPMGWLTARATGARAWLHVQDFEVDVALKMGLLRQGLLRRLALGVESWLLRRFDTVSTISGRMHEHLLRKGVSPERAQRFPNWADVQAVRPLRGASAYHAELGLPGGARVALFSGSWSAKQGLDTVVQAARALRHRPDIVFVVCGQGALQAELEAAARELSNLRLLPLQPLERLGELLGLADAHLLPQSVEAEDLVLPSKLTNMLASGRPVVATCRAGTELAEVVGHCGVVAPPGDPSALARAIEALMDDPARRETLGRRAREHAERHIDREAVLRTLESQLLAGQAGDATRVTP</sequence>
<dbReference type="CDD" id="cd03794">
    <property type="entry name" value="GT4_WbuB-like"/>
    <property type="match status" value="1"/>
</dbReference>
<dbReference type="EMBL" id="CCAE010000021">
    <property type="protein sequence ID" value="CDN88288.1"/>
    <property type="molecule type" value="Genomic_DNA"/>
</dbReference>
<evidence type="ECO:0000313" key="3">
    <source>
        <dbReference type="EMBL" id="CDN88288.1"/>
    </source>
</evidence>
<dbReference type="AlphaFoldDB" id="A0A1L1PE17"/>
<evidence type="ECO:0000313" key="4">
    <source>
        <dbReference type="Proteomes" id="UP000028878"/>
    </source>
</evidence>
<dbReference type="Proteomes" id="UP000028878">
    <property type="component" value="Unassembled WGS sequence"/>
</dbReference>
<dbReference type="PANTHER" id="PTHR12526">
    <property type="entry name" value="GLYCOSYLTRANSFERASE"/>
    <property type="match status" value="1"/>
</dbReference>
<dbReference type="GO" id="GO:0016757">
    <property type="term" value="F:glycosyltransferase activity"/>
    <property type="evidence" value="ECO:0007669"/>
    <property type="project" value="InterPro"/>
</dbReference>
<dbReference type="PANTHER" id="PTHR12526:SF633">
    <property type="entry name" value="COLANIC ACID BIOSYNTHESIS GLYCOSYL TRANSFERASE WCAI-RELATED"/>
    <property type="match status" value="1"/>
</dbReference>
<feature type="domain" description="Glycosyl transferase family 1" evidence="1">
    <location>
        <begin position="217"/>
        <end position="382"/>
    </location>
</feature>
<reference evidence="4" key="1">
    <citation type="submission" date="2014-02" db="EMBL/GenBank/DDBJ databases">
        <authorList>
            <person name="Gan H."/>
        </authorList>
    </citation>
    <scope>NUCLEOTIDE SEQUENCE [LARGE SCALE GENOMIC DNA]</scope>
    <source>
        <strain evidence="4">S1</strain>
    </source>
</reference>
<dbReference type="InterPro" id="IPR001296">
    <property type="entry name" value="Glyco_trans_1"/>
</dbReference>
<evidence type="ECO:0000259" key="2">
    <source>
        <dbReference type="Pfam" id="PF13579"/>
    </source>
</evidence>
<dbReference type="RefSeq" id="WP_009518462.1">
    <property type="nucleotide sequence ID" value="NZ_CCAE010000021.1"/>
</dbReference>
<dbReference type="NCBIfam" id="NF007640">
    <property type="entry name" value="PRK10307.1"/>
    <property type="match status" value="1"/>
</dbReference>
<dbReference type="InterPro" id="IPR028098">
    <property type="entry name" value="Glyco_trans_4-like_N"/>
</dbReference>
<keyword evidence="4" id="KW-1185">Reference proteome</keyword>
<evidence type="ECO:0000259" key="1">
    <source>
        <dbReference type="Pfam" id="PF00534"/>
    </source>
</evidence>
<proteinExistence type="predicted"/>
<gene>
    <name evidence="3" type="ORF">BN948_02721</name>
</gene>
<dbReference type="Gene3D" id="3.40.50.2000">
    <property type="entry name" value="Glycogen Phosphorylase B"/>
    <property type="match status" value="2"/>
</dbReference>
<accession>A0A1L1PE17</accession>